<name>A0AAU7CJF1_9BACT</name>
<organism evidence="2">
    <name type="scientific">Singulisphaera sp. Ch08</name>
    <dbReference type="NCBI Taxonomy" id="3120278"/>
    <lineage>
        <taxon>Bacteria</taxon>
        <taxon>Pseudomonadati</taxon>
        <taxon>Planctomycetota</taxon>
        <taxon>Planctomycetia</taxon>
        <taxon>Isosphaerales</taxon>
        <taxon>Isosphaeraceae</taxon>
        <taxon>Singulisphaera</taxon>
    </lineage>
</organism>
<accession>A0AAU7CJF1</accession>
<gene>
    <name evidence="2" type="ORF">V5E97_03290</name>
</gene>
<evidence type="ECO:0008006" key="3">
    <source>
        <dbReference type="Google" id="ProtNLM"/>
    </source>
</evidence>
<reference evidence="2" key="1">
    <citation type="submission" date="2024-05" db="EMBL/GenBank/DDBJ databases">
        <title>Planctomycetes of the genus Singulisphaera possess chitinolytic capabilities.</title>
        <authorList>
            <person name="Ivanova A."/>
        </authorList>
    </citation>
    <scope>NUCLEOTIDE SEQUENCE</scope>
    <source>
        <strain evidence="2">Ch08T</strain>
    </source>
</reference>
<feature type="region of interest" description="Disordered" evidence="1">
    <location>
        <begin position="49"/>
        <end position="73"/>
    </location>
</feature>
<dbReference type="EMBL" id="CP155447">
    <property type="protein sequence ID" value="XBH05057.1"/>
    <property type="molecule type" value="Genomic_DNA"/>
</dbReference>
<proteinExistence type="predicted"/>
<evidence type="ECO:0000313" key="2">
    <source>
        <dbReference type="EMBL" id="XBH05057.1"/>
    </source>
</evidence>
<sequence length="156" mass="17744">MQSIVDQVTFLSSGASVADHIGRPGFPPCSGPRSLNSPAWSRSREVCTSPIGAAPSWPDRRSAPGSSRRSTRPLSSLWDWWRGRRTPAHASWLNQSELLNNAFGGRYLRRGSWADRESFIEHVRTVGLEYNRLHAHPFEWTWTNQQMRAWFAVHST</sequence>
<dbReference type="AlphaFoldDB" id="A0AAU7CJF1"/>
<evidence type="ECO:0000256" key="1">
    <source>
        <dbReference type="SAM" id="MobiDB-lite"/>
    </source>
</evidence>
<dbReference type="RefSeq" id="WP_406697851.1">
    <property type="nucleotide sequence ID" value="NZ_CP155447.1"/>
</dbReference>
<protein>
    <recommendedName>
        <fullName evidence="3">Transposase</fullName>
    </recommendedName>
</protein>